<dbReference type="Pfam" id="PF20235">
    <property type="entry name" value="PIR2-like_helical"/>
    <property type="match status" value="1"/>
</dbReference>
<feature type="compositionally biased region" description="Low complexity" evidence="3">
    <location>
        <begin position="302"/>
        <end position="317"/>
    </location>
</feature>
<dbReference type="PROSITE" id="PS50089">
    <property type="entry name" value="ZF_RING_2"/>
    <property type="match status" value="1"/>
</dbReference>
<comment type="caution">
    <text evidence="5">The sequence shown here is derived from an EMBL/GenBank/DDBJ whole genome shotgun (WGS) entry which is preliminary data.</text>
</comment>
<gene>
    <name evidence="5" type="ORF">ACH5RR_020114</name>
</gene>
<keyword evidence="2" id="KW-0175">Coiled coil</keyword>
<evidence type="ECO:0000313" key="6">
    <source>
        <dbReference type="Proteomes" id="UP001630127"/>
    </source>
</evidence>
<feature type="region of interest" description="Disordered" evidence="3">
    <location>
        <begin position="302"/>
        <end position="324"/>
    </location>
</feature>
<evidence type="ECO:0000256" key="1">
    <source>
        <dbReference type="PROSITE-ProRule" id="PRU00175"/>
    </source>
</evidence>
<dbReference type="PANTHER" id="PTHR46405">
    <property type="entry name" value="OS05G0141500 PROTEIN"/>
    <property type="match status" value="1"/>
</dbReference>
<feature type="domain" description="RING-type" evidence="4">
    <location>
        <begin position="795"/>
        <end position="835"/>
    </location>
</feature>
<reference evidence="5 6" key="1">
    <citation type="submission" date="2024-11" db="EMBL/GenBank/DDBJ databases">
        <title>A near-complete genome assembly of Cinchona calisaya.</title>
        <authorList>
            <person name="Lian D.C."/>
            <person name="Zhao X.W."/>
            <person name="Wei L."/>
        </authorList>
    </citation>
    <scope>NUCLEOTIDE SEQUENCE [LARGE SCALE GENOMIC DNA]</scope>
    <source>
        <tissue evidence="5">Nenye</tissue>
    </source>
</reference>
<dbReference type="CDD" id="cd23128">
    <property type="entry name" value="RING-HC_MIP1-like"/>
    <property type="match status" value="1"/>
</dbReference>
<evidence type="ECO:0000256" key="2">
    <source>
        <dbReference type="SAM" id="Coils"/>
    </source>
</evidence>
<feature type="coiled-coil region" evidence="2">
    <location>
        <begin position="644"/>
        <end position="713"/>
    </location>
</feature>
<dbReference type="InterPro" id="IPR001841">
    <property type="entry name" value="Znf_RING"/>
</dbReference>
<name>A0ABD2ZGU2_9GENT</name>
<accession>A0ABD2ZGU2</accession>
<proteinExistence type="predicted"/>
<dbReference type="Pfam" id="PF13920">
    <property type="entry name" value="zf-C3HC4_3"/>
    <property type="match status" value="1"/>
</dbReference>
<protein>
    <recommendedName>
        <fullName evidence="4">RING-type domain-containing protein</fullName>
    </recommendedName>
</protein>
<dbReference type="GO" id="GO:0008270">
    <property type="term" value="F:zinc ion binding"/>
    <property type="evidence" value="ECO:0007669"/>
    <property type="project" value="UniProtKB-KW"/>
</dbReference>
<evidence type="ECO:0000313" key="5">
    <source>
        <dbReference type="EMBL" id="KAL3517525.1"/>
    </source>
</evidence>
<dbReference type="Proteomes" id="UP001630127">
    <property type="component" value="Unassembled WGS sequence"/>
</dbReference>
<organism evidence="5 6">
    <name type="scientific">Cinchona calisaya</name>
    <dbReference type="NCBI Taxonomy" id="153742"/>
    <lineage>
        <taxon>Eukaryota</taxon>
        <taxon>Viridiplantae</taxon>
        <taxon>Streptophyta</taxon>
        <taxon>Embryophyta</taxon>
        <taxon>Tracheophyta</taxon>
        <taxon>Spermatophyta</taxon>
        <taxon>Magnoliopsida</taxon>
        <taxon>eudicotyledons</taxon>
        <taxon>Gunneridae</taxon>
        <taxon>Pentapetalae</taxon>
        <taxon>asterids</taxon>
        <taxon>lamiids</taxon>
        <taxon>Gentianales</taxon>
        <taxon>Rubiaceae</taxon>
        <taxon>Cinchonoideae</taxon>
        <taxon>Cinchoneae</taxon>
        <taxon>Cinchona</taxon>
    </lineage>
</organism>
<feature type="coiled-coil region" evidence="2">
    <location>
        <begin position="542"/>
        <end position="608"/>
    </location>
</feature>
<dbReference type="Gene3D" id="3.30.40.10">
    <property type="entry name" value="Zinc/RING finger domain, C3HC4 (zinc finger)"/>
    <property type="match status" value="1"/>
</dbReference>
<evidence type="ECO:0000259" key="4">
    <source>
        <dbReference type="PROSITE" id="PS50089"/>
    </source>
</evidence>
<dbReference type="InterPro" id="IPR013083">
    <property type="entry name" value="Znf_RING/FYVE/PHD"/>
</dbReference>
<dbReference type="InterPro" id="IPR046527">
    <property type="entry name" value="PIR2-like_helical"/>
</dbReference>
<feature type="region of interest" description="Disordered" evidence="3">
    <location>
        <begin position="237"/>
        <end position="258"/>
    </location>
</feature>
<dbReference type="SUPFAM" id="SSF57850">
    <property type="entry name" value="RING/U-box"/>
    <property type="match status" value="1"/>
</dbReference>
<dbReference type="PANTHER" id="PTHR46405:SF9">
    <property type="entry name" value="E3 UBIQUITIN-PROTEIN LIGASE RF298"/>
    <property type="match status" value="1"/>
</dbReference>
<dbReference type="AlphaFoldDB" id="A0ABD2ZGU2"/>
<evidence type="ECO:0000256" key="3">
    <source>
        <dbReference type="SAM" id="MobiDB-lite"/>
    </source>
</evidence>
<dbReference type="EMBL" id="JBJUIK010000009">
    <property type="protein sequence ID" value="KAL3517525.1"/>
    <property type="molecule type" value="Genomic_DNA"/>
</dbReference>
<dbReference type="InterPro" id="IPR046934">
    <property type="entry name" value="PIR2-like"/>
</dbReference>
<keyword evidence="1" id="KW-0479">Metal-binding</keyword>
<sequence>MGENSDIGGGSSDLYSSISAFGKGSKNKRKYLAEFPLDMVDVSAVSLTEFPRYELLEEKLHSTQIELASLEARPDNPCQEQEVEKFEQDEWDDPVVCQLHELLSNNLLETFCSAIKKVVESGYSSEIAEQLILRSGLYHGTKDVVSNAVDGALAFVSREKELEISRRHVFEDLDCLVNYTLLEMIAVVREVRPCLTVAEVMWWLLICDLNLLHACIVDRDHLARFCAPEFSGESSCDSTVSPLTPEVPETSDSNLNKSYTSKLSAPRAKILHSEFPAMAAFTQLSNSKNSLVHDVTVTGRESLVTSGGSGGKSLSTSREPVPTVTQAVVEEKTIVSRKGSTGNSKRDMLRQKTFHFEKSYKGRMSKGAFKAKLTTWGSMVLDKTLKSSSGVVMKSTYSKITTSIGANFPLPEGNYNISNNSATVHQVTDMPSVLSVTDTVFALPAVNKKNPTSSSLDCKPTLKAKTNNTNSSEVPDYYAGILYNESLGKYVPQDDKEETILILASHMKALQKEIEGWKDWANEKVMQATRRLGKDQVELKMLRQEKEEADKFKKEMPALEEGSMKRLSEMEYAISNAAAQIESANLSIHRLEADNGVLKTEAEAARLQALRASTNFTQAVYKEQETLKRTQQADTEKIALQEELTSLKHHSADLQSQLEKAKNRKNQIEALWKQEEREKLKYHRQAELLKRETEQWKGQMKAEEDNMRETDERNTQQCVEYIKKLEKEISVLRLESESSRIAALLGGVDIGYSSGLIKSKIASGCRGFQVPKINKRLAVFQDNFGAGSVKPERECVMCLTEEMSVVFIPCAHQVLCVECNVLHEKQGMSDCPSCRTPIQKRIPVRYLSCQHP</sequence>
<keyword evidence="6" id="KW-1185">Reference proteome</keyword>
<keyword evidence="1" id="KW-0863">Zinc-finger</keyword>
<keyword evidence="1" id="KW-0862">Zinc</keyword>